<reference evidence="1 2" key="1">
    <citation type="submission" date="2019-11" db="EMBL/GenBank/DDBJ databases">
        <title>Caenimonas koreensis gen. nov., sp. nov., isolated from activated sludge.</title>
        <authorList>
            <person name="Seung H.R."/>
        </authorList>
    </citation>
    <scope>NUCLEOTIDE SEQUENCE [LARGE SCALE GENOMIC DNA]</scope>
    <source>
        <strain evidence="1 2">EMB320</strain>
    </source>
</reference>
<accession>A0A844ASH9</accession>
<comment type="caution">
    <text evidence="1">The sequence shown here is derived from an EMBL/GenBank/DDBJ whole genome shotgun (WGS) entry which is preliminary data.</text>
</comment>
<evidence type="ECO:0000313" key="1">
    <source>
        <dbReference type="EMBL" id="MRD47275.1"/>
    </source>
</evidence>
<dbReference type="OrthoDB" id="9153889at2"/>
<keyword evidence="2" id="KW-1185">Reference proteome</keyword>
<sequence length="129" mass="14634">MQQHEVDLRHLRRQVESEFLRCAVTYEPAPAGTTLGTAWSKERVEHEVEAMATLVVDPFFVQYESGDDLQLPEHRLIGVRGAFVVAEDQSYLLLYDFEAEDYVLACRQSDGRLTAWGIRGDAASTFLAR</sequence>
<dbReference type="RefSeq" id="WP_153584619.1">
    <property type="nucleotide sequence ID" value="NZ_WJBU01000007.1"/>
</dbReference>
<organism evidence="1 2">
    <name type="scientific">Caenimonas koreensis DSM 17982</name>
    <dbReference type="NCBI Taxonomy" id="1121255"/>
    <lineage>
        <taxon>Bacteria</taxon>
        <taxon>Pseudomonadati</taxon>
        <taxon>Pseudomonadota</taxon>
        <taxon>Betaproteobacteria</taxon>
        <taxon>Burkholderiales</taxon>
        <taxon>Comamonadaceae</taxon>
        <taxon>Caenimonas</taxon>
    </lineage>
</organism>
<gene>
    <name evidence="1" type="ORF">GHT07_08285</name>
</gene>
<protein>
    <submittedName>
        <fullName evidence="1">Uncharacterized protein</fullName>
    </submittedName>
</protein>
<proteinExistence type="predicted"/>
<evidence type="ECO:0000313" key="2">
    <source>
        <dbReference type="Proteomes" id="UP000487350"/>
    </source>
</evidence>
<name>A0A844ASH9_9BURK</name>
<dbReference type="AlphaFoldDB" id="A0A844ASH9"/>
<dbReference type="Proteomes" id="UP000487350">
    <property type="component" value="Unassembled WGS sequence"/>
</dbReference>
<dbReference type="EMBL" id="WJBU01000007">
    <property type="protein sequence ID" value="MRD47275.1"/>
    <property type="molecule type" value="Genomic_DNA"/>
</dbReference>